<organism evidence="1 2">
    <name type="scientific">Segatella oris F0302</name>
    <dbReference type="NCBI Taxonomy" id="649760"/>
    <lineage>
        <taxon>Bacteria</taxon>
        <taxon>Pseudomonadati</taxon>
        <taxon>Bacteroidota</taxon>
        <taxon>Bacteroidia</taxon>
        <taxon>Bacteroidales</taxon>
        <taxon>Prevotellaceae</taxon>
        <taxon>Segatella</taxon>
    </lineage>
</organism>
<sequence length="41" mass="4682">MKCSFHGVIFHFEAPCCCISILLKCHLRHIIVSFDADDALF</sequence>
<accession>D1QRP6</accession>
<proteinExistence type="predicted"/>
<comment type="caution">
    <text evidence="1">The sequence shown here is derived from an EMBL/GenBank/DDBJ whole genome shotgun (WGS) entry which is preliminary data.</text>
</comment>
<reference evidence="1 2" key="1">
    <citation type="submission" date="2009-11" db="EMBL/GenBank/DDBJ databases">
        <authorList>
            <person name="Weinstock G."/>
            <person name="Sodergren E."/>
            <person name="Clifton S."/>
            <person name="Fulton L."/>
            <person name="Fulton B."/>
            <person name="Courtney L."/>
            <person name="Fronick C."/>
            <person name="Harrison M."/>
            <person name="Strong C."/>
            <person name="Farmer C."/>
            <person name="Delahaunty K."/>
            <person name="Markovic C."/>
            <person name="Hall O."/>
            <person name="Minx P."/>
            <person name="Tomlinson C."/>
            <person name="Mitreva M."/>
            <person name="Nelson J."/>
            <person name="Hou S."/>
            <person name="Wollam A."/>
            <person name="Pepin K.H."/>
            <person name="Johnson M."/>
            <person name="Bhonagiri V."/>
            <person name="Nash W.E."/>
            <person name="Warren W."/>
            <person name="Chinwalla A."/>
            <person name="Mardis E.R."/>
            <person name="Wilson R.K."/>
        </authorList>
    </citation>
    <scope>NUCLEOTIDE SEQUENCE [LARGE SCALE GENOMIC DNA]</scope>
    <source>
        <strain evidence="1 2">F0302</strain>
    </source>
</reference>
<evidence type="ECO:0000313" key="1">
    <source>
        <dbReference type="EMBL" id="EFB31903.1"/>
    </source>
</evidence>
<dbReference type="AlphaFoldDB" id="D1QRP6"/>
<gene>
    <name evidence="1" type="ORF">HMPREF0971_01652</name>
</gene>
<evidence type="ECO:0000313" key="2">
    <source>
        <dbReference type="Proteomes" id="UP000004079"/>
    </source>
</evidence>
<dbReference type="EMBL" id="ACUZ02000031">
    <property type="protein sequence ID" value="EFB31903.1"/>
    <property type="molecule type" value="Genomic_DNA"/>
</dbReference>
<name>D1QRP6_9BACT</name>
<dbReference type="HOGENOM" id="CLU_3274627_0_0_10"/>
<protein>
    <submittedName>
        <fullName evidence="1">Uncharacterized protein</fullName>
    </submittedName>
</protein>
<dbReference type="Proteomes" id="UP000004079">
    <property type="component" value="Unassembled WGS sequence"/>
</dbReference>